<dbReference type="STRING" id="1293598.IV56_GL001193"/>
<dbReference type="InterPro" id="IPR016188">
    <property type="entry name" value="PurM-like_N"/>
</dbReference>
<dbReference type="InterPro" id="IPR036921">
    <property type="entry name" value="PurM-like_N_sf"/>
</dbReference>
<sequence>MSIDYTTAGVNVDVGNAVARSYAPLAKTTHDRNVLPHQNGFAAAYQLSTDSQTILLAATDGVGTKLLLANQLQQHTTIGIDLVAMVANDLLADGAQPLFFLDYMATDHLVPEVAQDVMQGIVAGCQQAGMSLIGGETAEMPDMYPAGHYDLAGFALGMAQRDQLLPQEVAIGDTLVGLPSSGLHSNGFSLVRRLLAIDDLGTQPLADGQTIAQAALTPTRIYVSAVLPLIQRHLIHGIAHITGGGFTDNVPRMLPAGMAAQLQSWAYPELFARLQTAGELSDAEMRRTFNLGFGMILAVGDKQLPDVLAALPDAQVLGQVIERHSDAPEVQWEGDA</sequence>
<evidence type="ECO:0000256" key="6">
    <source>
        <dbReference type="ARBA" id="ARBA00022490"/>
    </source>
</evidence>
<comment type="catalytic activity">
    <reaction evidence="14 15">
        <text>2-formamido-N(1)-(5-O-phospho-beta-D-ribosyl)acetamidine + ATP = 5-amino-1-(5-phospho-beta-D-ribosyl)imidazole + ADP + phosphate + H(+)</text>
        <dbReference type="Rhea" id="RHEA:23032"/>
        <dbReference type="ChEBI" id="CHEBI:15378"/>
        <dbReference type="ChEBI" id="CHEBI:30616"/>
        <dbReference type="ChEBI" id="CHEBI:43474"/>
        <dbReference type="ChEBI" id="CHEBI:137981"/>
        <dbReference type="ChEBI" id="CHEBI:147287"/>
        <dbReference type="ChEBI" id="CHEBI:456216"/>
        <dbReference type="EC" id="6.3.3.1"/>
    </reaction>
</comment>
<evidence type="ECO:0000256" key="4">
    <source>
        <dbReference type="ARBA" id="ARBA00013047"/>
    </source>
</evidence>
<dbReference type="GO" id="GO:0005829">
    <property type="term" value="C:cytosol"/>
    <property type="evidence" value="ECO:0007669"/>
    <property type="project" value="TreeGrafter"/>
</dbReference>
<dbReference type="Proteomes" id="UP000050969">
    <property type="component" value="Unassembled WGS sequence"/>
</dbReference>
<gene>
    <name evidence="15" type="primary">purM</name>
    <name evidence="18" type="ORF">IV56_GL001193</name>
</gene>
<evidence type="ECO:0000256" key="9">
    <source>
        <dbReference type="ARBA" id="ARBA00022755"/>
    </source>
</evidence>
<dbReference type="GO" id="GO:0046084">
    <property type="term" value="P:adenine biosynthetic process"/>
    <property type="evidence" value="ECO:0007669"/>
    <property type="project" value="TreeGrafter"/>
</dbReference>
<dbReference type="RefSeq" id="WP_054777337.1">
    <property type="nucleotide sequence ID" value="NZ_BBBX01000011.1"/>
</dbReference>
<dbReference type="PANTHER" id="PTHR10520">
    <property type="entry name" value="TRIFUNCTIONAL PURINE BIOSYNTHETIC PROTEIN ADENOSINE-3-RELATED"/>
    <property type="match status" value="1"/>
</dbReference>
<dbReference type="NCBIfam" id="TIGR00878">
    <property type="entry name" value="purM"/>
    <property type="match status" value="1"/>
</dbReference>
<dbReference type="GO" id="GO:0004641">
    <property type="term" value="F:phosphoribosylformylglycinamidine cyclo-ligase activity"/>
    <property type="evidence" value="ECO:0007669"/>
    <property type="project" value="UniProtKB-UniRule"/>
</dbReference>
<evidence type="ECO:0000256" key="12">
    <source>
        <dbReference type="ARBA" id="ARBA00032931"/>
    </source>
</evidence>
<evidence type="ECO:0000256" key="2">
    <source>
        <dbReference type="ARBA" id="ARBA00004686"/>
    </source>
</evidence>
<dbReference type="InterPro" id="IPR036676">
    <property type="entry name" value="PurM-like_C_sf"/>
</dbReference>
<dbReference type="InterPro" id="IPR004733">
    <property type="entry name" value="PurM_cligase"/>
</dbReference>
<evidence type="ECO:0000256" key="11">
    <source>
        <dbReference type="ARBA" id="ARBA00031908"/>
    </source>
</evidence>
<evidence type="ECO:0000256" key="14">
    <source>
        <dbReference type="ARBA" id="ARBA00049057"/>
    </source>
</evidence>
<dbReference type="SUPFAM" id="SSF56042">
    <property type="entry name" value="PurM C-terminal domain-like"/>
    <property type="match status" value="1"/>
</dbReference>
<reference evidence="18 19" key="1">
    <citation type="journal article" date="2015" name="Genome Announc.">
        <title>Expanding the biotechnology potential of lactobacilli through comparative genomics of 213 strains and associated genera.</title>
        <authorList>
            <person name="Sun Z."/>
            <person name="Harris H.M."/>
            <person name="McCann A."/>
            <person name="Guo C."/>
            <person name="Argimon S."/>
            <person name="Zhang W."/>
            <person name="Yang X."/>
            <person name="Jeffery I.B."/>
            <person name="Cooney J.C."/>
            <person name="Kagawa T.F."/>
            <person name="Liu W."/>
            <person name="Song Y."/>
            <person name="Salvetti E."/>
            <person name="Wrobel A."/>
            <person name="Rasinkangas P."/>
            <person name="Parkhill J."/>
            <person name="Rea M.C."/>
            <person name="O'Sullivan O."/>
            <person name="Ritari J."/>
            <person name="Douillard F.P."/>
            <person name="Paul Ross R."/>
            <person name="Yang R."/>
            <person name="Briner A.E."/>
            <person name="Felis G.E."/>
            <person name="de Vos W.M."/>
            <person name="Barrangou R."/>
            <person name="Klaenhammer T.R."/>
            <person name="Caufield P.W."/>
            <person name="Cui Y."/>
            <person name="Zhang H."/>
            <person name="O'Toole P.W."/>
        </authorList>
    </citation>
    <scope>NUCLEOTIDE SEQUENCE [LARGE SCALE GENOMIC DNA]</scope>
    <source>
        <strain evidence="18 19">DSM 24301</strain>
    </source>
</reference>
<evidence type="ECO:0000256" key="10">
    <source>
        <dbReference type="ARBA" id="ARBA00022840"/>
    </source>
</evidence>
<dbReference type="FunFam" id="3.90.650.10:FF:000011">
    <property type="entry name" value="Phosphoribosylformylglycinamidine cyclo-ligase"/>
    <property type="match status" value="1"/>
</dbReference>
<dbReference type="Gene3D" id="3.30.1330.10">
    <property type="entry name" value="PurM-like, N-terminal domain"/>
    <property type="match status" value="1"/>
</dbReference>
<keyword evidence="10 15" id="KW-0067">ATP-binding</keyword>
<evidence type="ECO:0000256" key="7">
    <source>
        <dbReference type="ARBA" id="ARBA00022598"/>
    </source>
</evidence>
<evidence type="ECO:0000313" key="18">
    <source>
        <dbReference type="EMBL" id="KRO16411.1"/>
    </source>
</evidence>
<dbReference type="GO" id="GO:0004637">
    <property type="term" value="F:phosphoribosylamine-glycine ligase activity"/>
    <property type="evidence" value="ECO:0007669"/>
    <property type="project" value="TreeGrafter"/>
</dbReference>
<dbReference type="PANTHER" id="PTHR10520:SF12">
    <property type="entry name" value="TRIFUNCTIONAL PURINE BIOSYNTHETIC PROTEIN ADENOSINE-3"/>
    <property type="match status" value="1"/>
</dbReference>
<dbReference type="Pfam" id="PF02769">
    <property type="entry name" value="AIRS_C"/>
    <property type="match status" value="1"/>
</dbReference>
<feature type="domain" description="PurM-like C-terminal" evidence="17">
    <location>
        <begin position="171"/>
        <end position="327"/>
    </location>
</feature>
<feature type="domain" description="PurM-like N-terminal" evidence="16">
    <location>
        <begin position="44"/>
        <end position="158"/>
    </location>
</feature>
<name>A0A0R2MW19_9LACO</name>
<organism evidence="18 19">
    <name type="scientific">Lacticaseibacillus saniviri JCM 17471 = DSM 24301</name>
    <dbReference type="NCBI Taxonomy" id="1293598"/>
    <lineage>
        <taxon>Bacteria</taxon>
        <taxon>Bacillati</taxon>
        <taxon>Bacillota</taxon>
        <taxon>Bacilli</taxon>
        <taxon>Lactobacillales</taxon>
        <taxon>Lactobacillaceae</taxon>
        <taxon>Lacticaseibacillus</taxon>
    </lineage>
</organism>
<dbReference type="AlphaFoldDB" id="A0A0R2MW19"/>
<evidence type="ECO:0000256" key="3">
    <source>
        <dbReference type="ARBA" id="ARBA00010280"/>
    </source>
</evidence>
<dbReference type="Pfam" id="PF00586">
    <property type="entry name" value="AIRS"/>
    <property type="match status" value="1"/>
</dbReference>
<evidence type="ECO:0000256" key="15">
    <source>
        <dbReference type="HAMAP-Rule" id="MF_00741"/>
    </source>
</evidence>
<comment type="pathway">
    <text evidence="2 15">Purine metabolism; IMP biosynthesis via de novo pathway; 5-amino-1-(5-phospho-D-ribosyl)imidazole from N(2)-formyl-N(1)-(5-phospho-D-ribosyl)glycinamide: step 2/2.</text>
</comment>
<evidence type="ECO:0000256" key="1">
    <source>
        <dbReference type="ARBA" id="ARBA00004496"/>
    </source>
</evidence>
<evidence type="ECO:0000259" key="16">
    <source>
        <dbReference type="Pfam" id="PF00586"/>
    </source>
</evidence>
<dbReference type="InterPro" id="IPR010918">
    <property type="entry name" value="PurM-like_C_dom"/>
</dbReference>
<dbReference type="SUPFAM" id="SSF55326">
    <property type="entry name" value="PurM N-terminal domain-like"/>
    <property type="match status" value="1"/>
</dbReference>
<evidence type="ECO:0000256" key="13">
    <source>
        <dbReference type="ARBA" id="ARBA00033093"/>
    </source>
</evidence>
<dbReference type="HAMAP" id="MF_00741">
    <property type="entry name" value="AIRS"/>
    <property type="match status" value="1"/>
</dbReference>
<evidence type="ECO:0000313" key="19">
    <source>
        <dbReference type="Proteomes" id="UP000050969"/>
    </source>
</evidence>
<dbReference type="CDD" id="cd02196">
    <property type="entry name" value="PurM"/>
    <property type="match status" value="1"/>
</dbReference>
<keyword evidence="9 15" id="KW-0658">Purine biosynthesis</keyword>
<comment type="subcellular location">
    <subcellularLocation>
        <location evidence="1 15">Cytoplasm</location>
    </subcellularLocation>
</comment>
<accession>A0A0R2MW19</accession>
<keyword evidence="6 15" id="KW-0963">Cytoplasm</keyword>
<dbReference type="EC" id="6.3.3.1" evidence="4 15"/>
<dbReference type="Gene3D" id="3.90.650.10">
    <property type="entry name" value="PurM-like C-terminal domain"/>
    <property type="match status" value="1"/>
</dbReference>
<dbReference type="EMBL" id="JQCE01000038">
    <property type="protein sequence ID" value="KRO16411.1"/>
    <property type="molecule type" value="Genomic_DNA"/>
</dbReference>
<protein>
    <recommendedName>
        <fullName evidence="5 15">Phosphoribosylformylglycinamidine cyclo-ligase</fullName>
        <ecNumber evidence="4 15">6.3.3.1</ecNumber>
    </recommendedName>
    <alternativeName>
        <fullName evidence="12 15">AIR synthase</fullName>
    </alternativeName>
    <alternativeName>
        <fullName evidence="13 15">AIRS</fullName>
    </alternativeName>
    <alternativeName>
        <fullName evidence="11 15">Phosphoribosyl-aminoimidazole synthetase</fullName>
    </alternativeName>
</protein>
<keyword evidence="8 15" id="KW-0547">Nucleotide-binding</keyword>
<keyword evidence="7 15" id="KW-0436">Ligase</keyword>
<evidence type="ECO:0000256" key="5">
    <source>
        <dbReference type="ARBA" id="ARBA00020367"/>
    </source>
</evidence>
<dbReference type="GO" id="GO:0006189">
    <property type="term" value="P:'de novo' IMP biosynthetic process"/>
    <property type="evidence" value="ECO:0007669"/>
    <property type="project" value="UniProtKB-UniRule"/>
</dbReference>
<dbReference type="GO" id="GO:0005524">
    <property type="term" value="F:ATP binding"/>
    <property type="evidence" value="ECO:0007669"/>
    <property type="project" value="UniProtKB-KW"/>
</dbReference>
<evidence type="ECO:0000259" key="17">
    <source>
        <dbReference type="Pfam" id="PF02769"/>
    </source>
</evidence>
<evidence type="ECO:0000256" key="8">
    <source>
        <dbReference type="ARBA" id="ARBA00022741"/>
    </source>
</evidence>
<proteinExistence type="inferred from homology"/>
<dbReference type="PATRIC" id="fig|1293598.4.peg.1256"/>
<dbReference type="UniPathway" id="UPA00074">
    <property type="reaction ID" value="UER00129"/>
</dbReference>
<comment type="caution">
    <text evidence="18">The sequence shown here is derived from an EMBL/GenBank/DDBJ whole genome shotgun (WGS) entry which is preliminary data.</text>
</comment>
<comment type="similarity">
    <text evidence="3 15">Belongs to the AIR synthase family.</text>
</comment>
<keyword evidence="19" id="KW-1185">Reference proteome</keyword>